<organism evidence="6">
    <name type="scientific">Spodoptera exigua</name>
    <name type="common">Beet armyworm</name>
    <name type="synonym">Noctua fulgens</name>
    <dbReference type="NCBI Taxonomy" id="7107"/>
    <lineage>
        <taxon>Eukaryota</taxon>
        <taxon>Metazoa</taxon>
        <taxon>Ecdysozoa</taxon>
        <taxon>Arthropoda</taxon>
        <taxon>Hexapoda</taxon>
        <taxon>Insecta</taxon>
        <taxon>Pterygota</taxon>
        <taxon>Neoptera</taxon>
        <taxon>Endopterygota</taxon>
        <taxon>Lepidoptera</taxon>
        <taxon>Glossata</taxon>
        <taxon>Ditrysia</taxon>
        <taxon>Noctuoidea</taxon>
        <taxon>Noctuidae</taxon>
        <taxon>Amphipyrinae</taxon>
        <taxon>Spodoptera</taxon>
    </lineage>
</organism>
<evidence type="ECO:0000256" key="1">
    <source>
        <dbReference type="ARBA" id="ARBA00009034"/>
    </source>
</evidence>
<dbReference type="InterPro" id="IPR036438">
    <property type="entry name" value="Insulin-like_sf"/>
</dbReference>
<dbReference type="GO" id="GO:0005576">
    <property type="term" value="C:extracellular region"/>
    <property type="evidence" value="ECO:0007669"/>
    <property type="project" value="InterPro"/>
</dbReference>
<reference evidence="6" key="1">
    <citation type="journal article" date="2018" name="Insect Mol. Biol.">
        <title>Identification and expression analysis of the Spodoptera exigua neuropeptidome under different physiological conditions.</title>
        <authorList>
            <person name="Llopis-Gimenez A."/>
            <person name="Han Y."/>
            <person name="Kim Y."/>
            <person name="Ros V.I."/>
            <person name="Herrero S."/>
        </authorList>
    </citation>
    <scope>NUCLEOTIDE SEQUENCE</scope>
</reference>
<feature type="region of interest" description="Disordered" evidence="4">
    <location>
        <begin position="114"/>
        <end position="146"/>
    </location>
</feature>
<comment type="similarity">
    <text evidence="1">Belongs to the insulin family.</text>
</comment>
<evidence type="ECO:0000313" key="6">
    <source>
        <dbReference type="EMBL" id="AXY04259.1"/>
    </source>
</evidence>
<dbReference type="Pfam" id="PF00049">
    <property type="entry name" value="Insulin"/>
    <property type="match status" value="1"/>
</dbReference>
<dbReference type="GO" id="GO:0005179">
    <property type="term" value="F:hormone activity"/>
    <property type="evidence" value="ECO:0007669"/>
    <property type="project" value="InterPro"/>
</dbReference>
<accession>A0A385H8W8</accession>
<dbReference type="InterPro" id="IPR016179">
    <property type="entry name" value="Insulin-like"/>
</dbReference>
<evidence type="ECO:0000259" key="5">
    <source>
        <dbReference type="SMART" id="SM00078"/>
    </source>
</evidence>
<proteinExistence type="evidence at transcript level"/>
<evidence type="ECO:0000256" key="2">
    <source>
        <dbReference type="ARBA" id="ARBA00022685"/>
    </source>
</evidence>
<feature type="compositionally biased region" description="Basic and acidic residues" evidence="4">
    <location>
        <begin position="119"/>
        <end position="146"/>
    </location>
</feature>
<dbReference type="AlphaFoldDB" id="A0A385H8W8"/>
<dbReference type="SUPFAM" id="SSF56994">
    <property type="entry name" value="Insulin-like"/>
    <property type="match status" value="1"/>
</dbReference>
<keyword evidence="2" id="KW-0165">Cleavage on pair of basic residues</keyword>
<name>A0A385H8W8_SPOEX</name>
<dbReference type="SMART" id="SM00078">
    <property type="entry name" value="IlGF"/>
    <property type="match status" value="1"/>
</dbReference>
<evidence type="ECO:0000256" key="4">
    <source>
        <dbReference type="SAM" id="MobiDB-lite"/>
    </source>
</evidence>
<dbReference type="EMBL" id="MH028090">
    <property type="protein sequence ID" value="AXY04259.1"/>
    <property type="molecule type" value="mRNA"/>
</dbReference>
<sequence>MLISNYVLKPTSNGLMQASCFRPVDADTIIRPKYLNDAPSVPGTVLLQLSWRFDEIKMKIFCILVLCTIALSSAEEHPRGRMIQVCGAELARAVKRVCEDGDLDFFNLQHIQHHHQHNHQPDHQHNHQHDHQHGHDHHHEWKGQLAKRDTSTTLADQCCAKPCHVKDFVSYCP</sequence>
<keyword evidence="3" id="KW-0732">Signal</keyword>
<dbReference type="PRINTS" id="PR00276">
    <property type="entry name" value="INSULINFAMLY"/>
</dbReference>
<feature type="domain" description="Insulin-like" evidence="5">
    <location>
        <begin position="83"/>
        <end position="172"/>
    </location>
</feature>
<dbReference type="Gene3D" id="1.10.100.10">
    <property type="entry name" value="Insulin-like"/>
    <property type="match status" value="1"/>
</dbReference>
<protein>
    <submittedName>
        <fullName evidence="6">Insulin-like peptide 1</fullName>
    </submittedName>
</protein>
<dbReference type="InterPro" id="IPR022352">
    <property type="entry name" value="Ins/IGF/rlx"/>
</dbReference>
<evidence type="ECO:0000256" key="3">
    <source>
        <dbReference type="ARBA" id="ARBA00022729"/>
    </source>
</evidence>